<reference evidence="2" key="1">
    <citation type="submission" date="2020-01" db="EMBL/GenBank/DDBJ databases">
        <authorList>
            <person name="Mishra B."/>
        </authorList>
    </citation>
    <scope>NUCLEOTIDE SEQUENCE [LARGE SCALE GENOMIC DNA]</scope>
</reference>
<dbReference type="PANTHER" id="PTHR14379">
    <property type="entry name" value="LIMKAIN B LKAP"/>
    <property type="match status" value="1"/>
</dbReference>
<comment type="caution">
    <text evidence="2">The sequence shown here is derived from an EMBL/GenBank/DDBJ whole genome shotgun (WGS) entry which is preliminary data.</text>
</comment>
<dbReference type="PANTHER" id="PTHR14379:SF60">
    <property type="entry name" value="NYN DOMAIN-CONTAINING PROTEIN"/>
    <property type="match status" value="1"/>
</dbReference>
<dbReference type="GO" id="GO:0010468">
    <property type="term" value="P:regulation of gene expression"/>
    <property type="evidence" value="ECO:0007669"/>
    <property type="project" value="InterPro"/>
</dbReference>
<dbReference type="InterPro" id="IPR024768">
    <property type="entry name" value="Marf1"/>
</dbReference>
<dbReference type="GO" id="GO:0004540">
    <property type="term" value="F:RNA nuclease activity"/>
    <property type="evidence" value="ECO:0007669"/>
    <property type="project" value="InterPro"/>
</dbReference>
<dbReference type="CDD" id="cd10910">
    <property type="entry name" value="PIN_limkain_b1_N_like"/>
    <property type="match status" value="1"/>
</dbReference>
<name>A0A6D2L6L8_9BRAS</name>
<dbReference type="Pfam" id="PF01936">
    <property type="entry name" value="NYN"/>
    <property type="match status" value="1"/>
</dbReference>
<proteinExistence type="predicted"/>
<keyword evidence="3" id="KW-1185">Reference proteome</keyword>
<sequence length="175" mass="19594">MKSEETVTGAMTNTAAEAPYDEAQTWVCWDIEKCPVPRGCRADKIAGKIKSALVKLNYLGPISISAYGNMDHIAPSIKKALSSSGIVLNHVHPGDFRLHVFHKIMFWPFNNPAPANIMVISRDESLYFTFPDMEAQGYNFLLAHPTNASDYFIDSAKTTWLWRSLLDEPETTTEP</sequence>
<dbReference type="InterPro" id="IPR021139">
    <property type="entry name" value="NYN"/>
</dbReference>
<feature type="domain" description="NYN" evidence="1">
    <location>
        <begin position="25"/>
        <end position="157"/>
    </location>
</feature>
<dbReference type="OrthoDB" id="549353at2759"/>
<dbReference type="GO" id="GO:0005777">
    <property type="term" value="C:peroxisome"/>
    <property type="evidence" value="ECO:0007669"/>
    <property type="project" value="InterPro"/>
</dbReference>
<accession>A0A6D2L6L8</accession>
<organism evidence="2 3">
    <name type="scientific">Microthlaspi erraticum</name>
    <dbReference type="NCBI Taxonomy" id="1685480"/>
    <lineage>
        <taxon>Eukaryota</taxon>
        <taxon>Viridiplantae</taxon>
        <taxon>Streptophyta</taxon>
        <taxon>Embryophyta</taxon>
        <taxon>Tracheophyta</taxon>
        <taxon>Spermatophyta</taxon>
        <taxon>Magnoliopsida</taxon>
        <taxon>eudicotyledons</taxon>
        <taxon>Gunneridae</taxon>
        <taxon>Pentapetalae</taxon>
        <taxon>rosids</taxon>
        <taxon>malvids</taxon>
        <taxon>Brassicales</taxon>
        <taxon>Brassicaceae</taxon>
        <taxon>Coluteocarpeae</taxon>
        <taxon>Microthlaspi</taxon>
    </lineage>
</organism>
<dbReference type="AlphaFoldDB" id="A0A6D2L6L8"/>
<evidence type="ECO:0000259" key="1">
    <source>
        <dbReference type="Pfam" id="PF01936"/>
    </source>
</evidence>
<protein>
    <recommendedName>
        <fullName evidence="1">NYN domain-containing protein</fullName>
    </recommendedName>
</protein>
<evidence type="ECO:0000313" key="3">
    <source>
        <dbReference type="Proteomes" id="UP000467841"/>
    </source>
</evidence>
<dbReference type="Proteomes" id="UP000467841">
    <property type="component" value="Unassembled WGS sequence"/>
</dbReference>
<evidence type="ECO:0000313" key="2">
    <source>
        <dbReference type="EMBL" id="CAA7061332.1"/>
    </source>
</evidence>
<dbReference type="EMBL" id="CACVBM020001862">
    <property type="protein sequence ID" value="CAA7061332.1"/>
    <property type="molecule type" value="Genomic_DNA"/>
</dbReference>
<gene>
    <name evidence="2" type="ORF">MERR_LOCUS48568</name>
</gene>